<feature type="compositionally biased region" description="Polar residues" evidence="2">
    <location>
        <begin position="558"/>
        <end position="567"/>
    </location>
</feature>
<dbReference type="Gene3D" id="3.40.50.12780">
    <property type="entry name" value="N-terminal domain of ligase-like"/>
    <property type="match status" value="1"/>
</dbReference>
<proteinExistence type="inferred from homology"/>
<evidence type="ECO:0000259" key="3">
    <source>
        <dbReference type="Pfam" id="PF00501"/>
    </source>
</evidence>
<feature type="region of interest" description="Disordered" evidence="2">
    <location>
        <begin position="542"/>
        <end position="567"/>
    </location>
</feature>
<dbReference type="PANTHER" id="PTHR22754:SF32">
    <property type="entry name" value="DISCO-INTERACTING PROTEIN 2"/>
    <property type="match status" value="1"/>
</dbReference>
<accession>A0ABU2XVG2</accession>
<evidence type="ECO:0000256" key="2">
    <source>
        <dbReference type="SAM" id="MobiDB-lite"/>
    </source>
</evidence>
<dbReference type="InterPro" id="IPR000873">
    <property type="entry name" value="AMP-dep_synth/lig_dom"/>
</dbReference>
<dbReference type="InterPro" id="IPR042099">
    <property type="entry name" value="ANL_N_sf"/>
</dbReference>
<dbReference type="Pfam" id="PF00501">
    <property type="entry name" value="AMP-binding"/>
    <property type="match status" value="1"/>
</dbReference>
<reference evidence="4" key="1">
    <citation type="submission" date="2024-05" db="EMBL/GenBank/DDBJ databases">
        <title>30 novel species of actinomycetes from the DSMZ collection.</title>
        <authorList>
            <person name="Nouioui I."/>
        </authorList>
    </citation>
    <scope>NUCLEOTIDE SEQUENCE</scope>
    <source>
        <strain evidence="4">DSM 41529</strain>
    </source>
</reference>
<gene>
    <name evidence="4" type="ORF">RND15_45585</name>
</gene>
<name>A0ABU2XVG2_9ACTN</name>
<organism evidence="4 5">
    <name type="scientific">Streptomyces lonegramiae</name>
    <dbReference type="NCBI Taxonomy" id="3075524"/>
    <lineage>
        <taxon>Bacteria</taxon>
        <taxon>Bacillati</taxon>
        <taxon>Actinomycetota</taxon>
        <taxon>Actinomycetes</taxon>
        <taxon>Kitasatosporales</taxon>
        <taxon>Streptomycetaceae</taxon>
        <taxon>Streptomyces</taxon>
    </lineage>
</organism>
<dbReference type="Proteomes" id="UP001180754">
    <property type="component" value="Unassembled WGS sequence"/>
</dbReference>
<dbReference type="Gene3D" id="3.30.300.30">
    <property type="match status" value="1"/>
</dbReference>
<comment type="similarity">
    <text evidence="1">Belongs to the ATP-dependent AMP-binding enzyme family.</text>
</comment>
<comment type="caution">
    <text evidence="4">The sequence shown here is derived from an EMBL/GenBank/DDBJ whole genome shotgun (WGS) entry which is preliminary data.</text>
</comment>
<dbReference type="SUPFAM" id="SSF56801">
    <property type="entry name" value="Acetyl-CoA synthetase-like"/>
    <property type="match status" value="1"/>
</dbReference>
<protein>
    <submittedName>
        <fullName evidence="4">AMP-binding protein</fullName>
    </submittedName>
</protein>
<dbReference type="EMBL" id="JAVRFD010000038">
    <property type="protein sequence ID" value="MDT0549871.1"/>
    <property type="molecule type" value="Genomic_DNA"/>
</dbReference>
<dbReference type="InterPro" id="IPR045851">
    <property type="entry name" value="AMP-bd_C_sf"/>
</dbReference>
<keyword evidence="5" id="KW-1185">Reference proteome</keyword>
<feature type="compositionally biased region" description="Basic and acidic residues" evidence="2">
    <location>
        <begin position="149"/>
        <end position="158"/>
    </location>
</feature>
<dbReference type="PANTHER" id="PTHR22754">
    <property type="entry name" value="DISCO-INTERACTING PROTEIN 2 DIP2 -RELATED"/>
    <property type="match status" value="1"/>
</dbReference>
<dbReference type="RefSeq" id="WP_311730446.1">
    <property type="nucleotide sequence ID" value="NZ_JAVRFD010000038.1"/>
</dbReference>
<sequence>MHHPTNRANMAEALMDRAMLCAADEALAHPVEGGGEQRITYAALDARARAVAARLRDHDAPGRRVLIALDPGPHAAAALLGCLYAGAVAVPVPAPTASRTEAERFAAIAKDAAVDLALTETAHATETSRRLSLVGRTGITCLAVDGLRPDTATHDHDTTGATAPDPTPVRITPDSLALLAYDTGPATAPRGALITHGNLLAAMPALRRALGTGPRSRIGGWLSSHHTSGLIGQLLHPLWLGATAVPLPVQPHLADPVAWLWALARHRITETVAPDTCYARCAAEATDEQLAGLDLSRLRTALNAAEPVSAATAEAFQRRCAAAGLHPGTLVAGYAPAQAAPLLTAEGRGPVPGLDLRVVDPSNRAPQPDGVVGEIWVRGPAVGTGHWGHPRDTDTAMGGFLRTGDLGLARDGEIRMTGRTQEGHPADSLMVDGRALHPQDVERELLRCGRPLGSARVFCAGPGAGPLVVVQEVRTAGGSHAVLSRLARRIRERVAEEFGAATGAVLLVRPGTVRRAGSHKVPRATLRELYLRGEVRPLYRDLAPRRREPAAGPAALATSTESAGGVA</sequence>
<feature type="region of interest" description="Disordered" evidence="2">
    <location>
        <begin position="149"/>
        <end position="168"/>
    </location>
</feature>
<feature type="domain" description="AMP-dependent synthetase/ligase" evidence="3">
    <location>
        <begin position="29"/>
        <end position="387"/>
    </location>
</feature>
<evidence type="ECO:0000313" key="4">
    <source>
        <dbReference type="EMBL" id="MDT0549871.1"/>
    </source>
</evidence>
<evidence type="ECO:0000256" key="1">
    <source>
        <dbReference type="ARBA" id="ARBA00006432"/>
    </source>
</evidence>
<evidence type="ECO:0000313" key="5">
    <source>
        <dbReference type="Proteomes" id="UP001180754"/>
    </source>
</evidence>